<keyword evidence="6" id="KW-0119">Carbohydrate metabolism</keyword>
<sequence length="275" mass="30419">MTNRVNLVADGRTREYLIFQPENDTEDLLPVIVSLHGTLGSAAQMMSFADFRPLAEKEPFFIVCPEGITQTWNDGRATKANLAGVDDVAFISELIDHLIATYPIDTRRVYITGMSNGGFMASRLACEIPEKITAMAAVAATLDRNAAIHQMTPLPVLYIHGTRDPMVPYNGGPTKAAGGDVYSHQQMIDIWVNVNACDSRSTQEITDHAKDSTTVTAKIYTSSLNKMQVCSYTINNGGHTWPNGPQYADKHFIGLVSHNLDACLTIWNFFRRFSR</sequence>
<keyword evidence="4" id="KW-0732">Signal</keyword>
<evidence type="ECO:0000256" key="6">
    <source>
        <dbReference type="ARBA" id="ARBA00023277"/>
    </source>
</evidence>
<reference evidence="9" key="1">
    <citation type="submission" date="2022-04" db="EMBL/GenBank/DDBJ databases">
        <title>Mucilaginibacter sp. RS28 isolated from freshwater.</title>
        <authorList>
            <person name="Ko S.-R."/>
        </authorList>
    </citation>
    <scope>NUCLEOTIDE SEQUENCE</scope>
    <source>
        <strain evidence="9">RS28</strain>
    </source>
</reference>
<keyword evidence="7" id="KW-0624">Polysaccharide degradation</keyword>
<dbReference type="PANTHER" id="PTHR38050:SF2">
    <property type="entry name" value="FERULOYL ESTERASE C-RELATED"/>
    <property type="match status" value="1"/>
</dbReference>
<evidence type="ECO:0000256" key="1">
    <source>
        <dbReference type="ARBA" id="ARBA00004613"/>
    </source>
</evidence>
<evidence type="ECO:0000256" key="2">
    <source>
        <dbReference type="ARBA" id="ARBA00022525"/>
    </source>
</evidence>
<comment type="caution">
    <text evidence="9">The sequence shown here is derived from an EMBL/GenBank/DDBJ whole genome shotgun (WGS) entry which is preliminary data.</text>
</comment>
<gene>
    <name evidence="9" type="ORF">MUY27_17380</name>
</gene>
<accession>A0A9X1X7C4</accession>
<dbReference type="RefSeq" id="WP_245132165.1">
    <property type="nucleotide sequence ID" value="NZ_JALJEJ010000010.1"/>
</dbReference>
<evidence type="ECO:0000256" key="5">
    <source>
        <dbReference type="ARBA" id="ARBA00022801"/>
    </source>
</evidence>
<dbReference type="GO" id="GO:0030600">
    <property type="term" value="F:feruloyl esterase activity"/>
    <property type="evidence" value="ECO:0007669"/>
    <property type="project" value="InterPro"/>
</dbReference>
<dbReference type="PANTHER" id="PTHR38050">
    <property type="match status" value="1"/>
</dbReference>
<proteinExistence type="predicted"/>
<dbReference type="GO" id="GO:0005576">
    <property type="term" value="C:extracellular region"/>
    <property type="evidence" value="ECO:0007669"/>
    <property type="project" value="UniProtKB-SubCell"/>
</dbReference>
<keyword evidence="5 9" id="KW-0378">Hydrolase</keyword>
<evidence type="ECO:0000259" key="8">
    <source>
        <dbReference type="Pfam" id="PF02230"/>
    </source>
</evidence>
<dbReference type="InterPro" id="IPR003140">
    <property type="entry name" value="PLipase/COase/thioEstase"/>
</dbReference>
<keyword evidence="10" id="KW-1185">Reference proteome</keyword>
<evidence type="ECO:0000256" key="3">
    <source>
        <dbReference type="ARBA" id="ARBA00022651"/>
    </source>
</evidence>
<evidence type="ECO:0000256" key="4">
    <source>
        <dbReference type="ARBA" id="ARBA00022729"/>
    </source>
</evidence>
<dbReference type="InterPro" id="IPR043595">
    <property type="entry name" value="FaeB/C/D"/>
</dbReference>
<dbReference type="GO" id="GO:0045493">
    <property type="term" value="P:xylan catabolic process"/>
    <property type="evidence" value="ECO:0007669"/>
    <property type="project" value="UniProtKB-KW"/>
</dbReference>
<protein>
    <submittedName>
        <fullName evidence="9">Alpha/beta hydrolase-fold protein</fullName>
    </submittedName>
</protein>
<dbReference type="EMBL" id="JALJEJ010000010">
    <property type="protein sequence ID" value="MCJ8211495.1"/>
    <property type="molecule type" value="Genomic_DNA"/>
</dbReference>
<dbReference type="AlphaFoldDB" id="A0A9X1X7C4"/>
<dbReference type="SUPFAM" id="SSF53474">
    <property type="entry name" value="alpha/beta-Hydrolases"/>
    <property type="match status" value="1"/>
</dbReference>
<dbReference type="Pfam" id="PF02230">
    <property type="entry name" value="Abhydrolase_2"/>
    <property type="match status" value="1"/>
</dbReference>
<dbReference type="InterPro" id="IPR029058">
    <property type="entry name" value="AB_hydrolase_fold"/>
</dbReference>
<evidence type="ECO:0000313" key="9">
    <source>
        <dbReference type="EMBL" id="MCJ8211495.1"/>
    </source>
</evidence>
<dbReference type="Gene3D" id="3.40.50.1820">
    <property type="entry name" value="alpha/beta hydrolase"/>
    <property type="match status" value="1"/>
</dbReference>
<keyword evidence="3" id="KW-0858">Xylan degradation</keyword>
<name>A0A9X1X7C4_9SPHI</name>
<evidence type="ECO:0000313" key="10">
    <source>
        <dbReference type="Proteomes" id="UP001139450"/>
    </source>
</evidence>
<keyword evidence="2" id="KW-0964">Secreted</keyword>
<organism evidence="9 10">
    <name type="scientific">Mucilaginibacter straminoryzae</name>
    <dbReference type="NCBI Taxonomy" id="2932774"/>
    <lineage>
        <taxon>Bacteria</taxon>
        <taxon>Pseudomonadati</taxon>
        <taxon>Bacteroidota</taxon>
        <taxon>Sphingobacteriia</taxon>
        <taxon>Sphingobacteriales</taxon>
        <taxon>Sphingobacteriaceae</taxon>
        <taxon>Mucilaginibacter</taxon>
    </lineage>
</organism>
<comment type="subcellular location">
    <subcellularLocation>
        <location evidence="1">Secreted</location>
    </subcellularLocation>
</comment>
<evidence type="ECO:0000256" key="7">
    <source>
        <dbReference type="ARBA" id="ARBA00023326"/>
    </source>
</evidence>
<feature type="domain" description="Phospholipase/carboxylesterase/thioesterase" evidence="8">
    <location>
        <begin position="84"/>
        <end position="171"/>
    </location>
</feature>
<dbReference type="Proteomes" id="UP001139450">
    <property type="component" value="Unassembled WGS sequence"/>
</dbReference>